<dbReference type="HAMAP" id="MF_03056">
    <property type="entry name" value="TRM82"/>
    <property type="match status" value="1"/>
</dbReference>
<dbReference type="PANTHER" id="PTHR16288:SF0">
    <property type="entry name" value="TRNA (GUANINE-N(7)-)-METHYLTRANSFERASE NON-CATALYTIC SUBUNIT WDR4"/>
    <property type="match status" value="1"/>
</dbReference>
<evidence type="ECO:0000256" key="1">
    <source>
        <dbReference type="ARBA" id="ARBA00004123"/>
    </source>
</evidence>
<comment type="function">
    <text evidence="6">Required for the formation of N(7)-methylguanine at position 46 (m7G46) in tRNA. In the complex, it is required to stabilize and induce conformational changes of the catalytic subunit.</text>
</comment>
<dbReference type="GO" id="GO:0106004">
    <property type="term" value="P:tRNA (guanine-N7)-methylation"/>
    <property type="evidence" value="ECO:0007669"/>
    <property type="project" value="UniProtKB-UniRule"/>
</dbReference>
<dbReference type="OrthoDB" id="339900at2759"/>
<proteinExistence type="inferred from homology"/>
<accession>A0A074X0B4</accession>
<dbReference type="SUPFAM" id="SSF50978">
    <property type="entry name" value="WD40 repeat-like"/>
    <property type="match status" value="1"/>
</dbReference>
<keyword evidence="5 6" id="KW-0539">Nucleus</keyword>
<evidence type="ECO:0000256" key="7">
    <source>
        <dbReference type="PROSITE-ProRule" id="PRU00221"/>
    </source>
</evidence>
<comment type="pathway">
    <text evidence="6">tRNA modification; N(7)-methylguanine-tRNA biosynthesis.</text>
</comment>
<dbReference type="InterPro" id="IPR028884">
    <property type="entry name" value="Trm82"/>
</dbReference>
<dbReference type="InterPro" id="IPR001680">
    <property type="entry name" value="WD40_rpt"/>
</dbReference>
<evidence type="ECO:0000256" key="4">
    <source>
        <dbReference type="ARBA" id="ARBA00022737"/>
    </source>
</evidence>
<comment type="subcellular location">
    <subcellularLocation>
        <location evidence="1 6">Nucleus</location>
    </subcellularLocation>
</comment>
<dbReference type="Pfam" id="PF00400">
    <property type="entry name" value="WD40"/>
    <property type="match status" value="1"/>
</dbReference>
<evidence type="ECO:0000256" key="5">
    <source>
        <dbReference type="ARBA" id="ARBA00023242"/>
    </source>
</evidence>
<name>A0A074X0B4_9PEZI</name>
<evidence type="ECO:0000256" key="6">
    <source>
        <dbReference type="HAMAP-Rule" id="MF_03056"/>
    </source>
</evidence>
<organism evidence="9 10">
    <name type="scientific">Aureobasidium namibiae CBS 147.97</name>
    <dbReference type="NCBI Taxonomy" id="1043004"/>
    <lineage>
        <taxon>Eukaryota</taxon>
        <taxon>Fungi</taxon>
        <taxon>Dikarya</taxon>
        <taxon>Ascomycota</taxon>
        <taxon>Pezizomycotina</taxon>
        <taxon>Dothideomycetes</taxon>
        <taxon>Dothideomycetidae</taxon>
        <taxon>Dothideales</taxon>
        <taxon>Saccotheciaceae</taxon>
        <taxon>Aureobasidium</taxon>
    </lineage>
</organism>
<dbReference type="AlphaFoldDB" id="A0A074X0B4"/>
<dbReference type="GO" id="GO:0043527">
    <property type="term" value="C:tRNA methyltransferase complex"/>
    <property type="evidence" value="ECO:0007669"/>
    <property type="project" value="TreeGrafter"/>
</dbReference>
<reference evidence="9 10" key="1">
    <citation type="journal article" date="2014" name="BMC Genomics">
        <title>Genome sequencing of four Aureobasidium pullulans varieties: biotechnological potential, stress tolerance, and description of new species.</title>
        <authorList>
            <person name="Gostin Ar C."/>
            <person name="Ohm R.A."/>
            <person name="Kogej T."/>
            <person name="Sonjak S."/>
            <person name="Turk M."/>
            <person name="Zajc J."/>
            <person name="Zalar P."/>
            <person name="Grube M."/>
            <person name="Sun H."/>
            <person name="Han J."/>
            <person name="Sharma A."/>
            <person name="Chiniquy J."/>
            <person name="Ngan C.Y."/>
            <person name="Lipzen A."/>
            <person name="Barry K."/>
            <person name="Grigoriev I.V."/>
            <person name="Gunde-Cimerman N."/>
        </authorList>
    </citation>
    <scope>NUCLEOTIDE SEQUENCE [LARGE SCALE GENOMIC DNA]</scope>
    <source>
        <strain evidence="9 10">CBS 147.97</strain>
    </source>
</reference>
<feature type="region of interest" description="Disordered" evidence="8">
    <location>
        <begin position="43"/>
        <end position="71"/>
    </location>
</feature>
<protein>
    <submittedName>
        <fullName evidence="9">Uncharacterized protein</fullName>
    </submittedName>
</protein>
<dbReference type="GO" id="GO:0005634">
    <property type="term" value="C:nucleus"/>
    <property type="evidence" value="ECO:0007669"/>
    <property type="project" value="UniProtKB-SubCell"/>
</dbReference>
<dbReference type="UniPathway" id="UPA00989"/>
<evidence type="ECO:0000313" key="10">
    <source>
        <dbReference type="Proteomes" id="UP000027730"/>
    </source>
</evidence>
<feature type="compositionally biased region" description="Polar residues" evidence="8">
    <location>
        <begin position="43"/>
        <end position="54"/>
    </location>
</feature>
<dbReference type="Proteomes" id="UP000027730">
    <property type="component" value="Unassembled WGS sequence"/>
</dbReference>
<feature type="region of interest" description="Disordered" evidence="8">
    <location>
        <begin position="456"/>
        <end position="486"/>
    </location>
</feature>
<dbReference type="PANTHER" id="PTHR16288">
    <property type="entry name" value="WD40 REPEAT PROTEIN 4"/>
    <property type="match status" value="1"/>
</dbReference>
<gene>
    <name evidence="9" type="ORF">M436DRAFT_70046</name>
</gene>
<feature type="repeat" description="WD" evidence="7">
    <location>
        <begin position="265"/>
        <end position="306"/>
    </location>
</feature>
<dbReference type="InterPro" id="IPR036322">
    <property type="entry name" value="WD40_repeat_dom_sf"/>
</dbReference>
<keyword evidence="10" id="KW-1185">Reference proteome</keyword>
<dbReference type="GO" id="GO:0005829">
    <property type="term" value="C:cytosol"/>
    <property type="evidence" value="ECO:0007669"/>
    <property type="project" value="TreeGrafter"/>
</dbReference>
<evidence type="ECO:0000256" key="3">
    <source>
        <dbReference type="ARBA" id="ARBA00022694"/>
    </source>
</evidence>
<dbReference type="EMBL" id="KL584703">
    <property type="protein sequence ID" value="KEQ77159.1"/>
    <property type="molecule type" value="Genomic_DNA"/>
</dbReference>
<evidence type="ECO:0000256" key="8">
    <source>
        <dbReference type="SAM" id="MobiDB-lite"/>
    </source>
</evidence>
<keyword evidence="3 6" id="KW-0819">tRNA processing</keyword>
<keyword evidence="2 6" id="KW-0853">WD repeat</keyword>
<dbReference type="STRING" id="1043004.A0A074X0B4"/>
<evidence type="ECO:0000313" key="9">
    <source>
        <dbReference type="EMBL" id="KEQ77159.1"/>
    </source>
</evidence>
<keyword evidence="4 6" id="KW-0677">Repeat</keyword>
<dbReference type="SMART" id="SM00320">
    <property type="entry name" value="WD40"/>
    <property type="match status" value="3"/>
</dbReference>
<dbReference type="HOGENOM" id="CLU_022082_0_0_1"/>
<comment type="similarity">
    <text evidence="6">Belongs to the WD repeat TRM82 family.</text>
</comment>
<evidence type="ECO:0000256" key="2">
    <source>
        <dbReference type="ARBA" id="ARBA00022574"/>
    </source>
</evidence>
<dbReference type="InterPro" id="IPR015943">
    <property type="entry name" value="WD40/YVTN_repeat-like_dom_sf"/>
</dbReference>
<dbReference type="GeneID" id="25414703"/>
<dbReference type="PROSITE" id="PS50082">
    <property type="entry name" value="WD_REPEATS_2"/>
    <property type="match status" value="1"/>
</dbReference>
<sequence>MSHPYQITALCKSQDFAPEGLLLAACGAKIVSVKLSDGSILSQWPEQNDNSSVEAASDGPPGKKRKLDSETAPTPNVIKLAISADSKHAVAVTDDKSVRVLEVTESGKLNELSERNMPKRPCAVVVTPDNKTILCGDKFGDVYSLPLFPSTFVDKIEDSSKTETKEDAGSKKYVPAASTLTVHSGRNRRALENQMKQKDLQAKAREGPKFEYQLLLGHVSMLTDVQYATEEVDGKTRGYIITADRDEHIRISRGPPQAHIIEGFCLGHKDFISKICLVPGNELLVSGGGDDWLGVWDWRAGSLKEKRDMRSALTSLFSSQSSDVNFGARSPIAVSGLWAVPSGTEIKETAVLVACERLPCLLVSQQGSALTGISLPGVPLDVAVVGNTVIVSLDVTEAPTPRLQAYAVHKTGSEVGLELDKSFSLKLNAANNLMLPAPERKQLDNLLYGIENLRKRGTPEEAQDAATEQAVDGATSEITEDDPTEE</sequence>
<dbReference type="RefSeq" id="XP_013431245.1">
    <property type="nucleotide sequence ID" value="XM_013575791.1"/>
</dbReference>
<dbReference type="Gene3D" id="2.130.10.10">
    <property type="entry name" value="YVTN repeat-like/Quinoprotein amine dehydrogenase"/>
    <property type="match status" value="2"/>
</dbReference>